<dbReference type="PROSITE" id="PS51665">
    <property type="entry name" value="ENKURIN"/>
    <property type="match status" value="1"/>
</dbReference>
<keyword evidence="9" id="KW-1185">Reference proteome</keyword>
<keyword evidence="5" id="KW-0966">Cell projection</keyword>
<gene>
    <name evidence="8" type="ORF">NQ314_017365</name>
</gene>
<evidence type="ECO:0000256" key="1">
    <source>
        <dbReference type="ARBA" id="ARBA00004138"/>
    </source>
</evidence>
<dbReference type="Proteomes" id="UP001162156">
    <property type="component" value="Unassembled WGS sequence"/>
</dbReference>
<dbReference type="InterPro" id="IPR027012">
    <property type="entry name" value="Enkurin_dom"/>
</dbReference>
<organism evidence="8 9">
    <name type="scientific">Rhamnusium bicolor</name>
    <dbReference type="NCBI Taxonomy" id="1586634"/>
    <lineage>
        <taxon>Eukaryota</taxon>
        <taxon>Metazoa</taxon>
        <taxon>Ecdysozoa</taxon>
        <taxon>Arthropoda</taxon>
        <taxon>Hexapoda</taxon>
        <taxon>Insecta</taxon>
        <taxon>Pterygota</taxon>
        <taxon>Neoptera</taxon>
        <taxon>Endopterygota</taxon>
        <taxon>Coleoptera</taxon>
        <taxon>Polyphaga</taxon>
        <taxon>Cucujiformia</taxon>
        <taxon>Chrysomeloidea</taxon>
        <taxon>Cerambycidae</taxon>
        <taxon>Lepturinae</taxon>
        <taxon>Rhagiini</taxon>
        <taxon>Rhamnusium</taxon>
    </lineage>
</organism>
<feature type="domain" description="Enkurin" evidence="7">
    <location>
        <begin position="169"/>
        <end position="261"/>
    </location>
</feature>
<dbReference type="GO" id="GO:0005516">
    <property type="term" value="F:calmodulin binding"/>
    <property type="evidence" value="ECO:0007669"/>
    <property type="project" value="TreeGrafter"/>
</dbReference>
<evidence type="ECO:0000256" key="2">
    <source>
        <dbReference type="ARBA" id="ARBA00004245"/>
    </source>
</evidence>
<evidence type="ECO:0000256" key="4">
    <source>
        <dbReference type="ARBA" id="ARBA00023212"/>
    </source>
</evidence>
<evidence type="ECO:0000256" key="5">
    <source>
        <dbReference type="ARBA" id="ARBA00023273"/>
    </source>
</evidence>
<feature type="region of interest" description="Disordered" evidence="6">
    <location>
        <begin position="62"/>
        <end position="93"/>
    </location>
</feature>
<evidence type="ECO:0000256" key="6">
    <source>
        <dbReference type="SAM" id="MobiDB-lite"/>
    </source>
</evidence>
<dbReference type="PANTHER" id="PTHR21490:SF0">
    <property type="entry name" value="ENKURIN"/>
    <property type="match status" value="1"/>
</dbReference>
<comment type="subcellular location">
    <subcellularLocation>
        <location evidence="1">Cell projection</location>
        <location evidence="1">Cilium</location>
    </subcellularLocation>
    <subcellularLocation>
        <location evidence="2">Cytoplasm</location>
        <location evidence="2">Cytoskeleton</location>
    </subcellularLocation>
</comment>
<protein>
    <recommendedName>
        <fullName evidence="7">Enkurin domain-containing protein</fullName>
    </recommendedName>
</protein>
<accession>A0AAV8WUZ8</accession>
<evidence type="ECO:0000256" key="3">
    <source>
        <dbReference type="ARBA" id="ARBA00022490"/>
    </source>
</evidence>
<dbReference type="GO" id="GO:0001669">
    <property type="term" value="C:acrosomal vesicle"/>
    <property type="evidence" value="ECO:0007669"/>
    <property type="project" value="TreeGrafter"/>
</dbReference>
<name>A0AAV8WUZ8_9CUCU</name>
<dbReference type="EMBL" id="JANEYF010004843">
    <property type="protein sequence ID" value="KAJ8929900.1"/>
    <property type="molecule type" value="Genomic_DNA"/>
</dbReference>
<evidence type="ECO:0000313" key="9">
    <source>
        <dbReference type="Proteomes" id="UP001162156"/>
    </source>
</evidence>
<keyword evidence="4" id="KW-0206">Cytoskeleton</keyword>
<sequence length="268" mass="31471">MSVVLITKHDENIYNITKSITPFQQKPPRFTKRKGKFHHFYKRCVKLHATMGIPEEIPPDPANYLKKHTGKPSYSSCQPLKDDKTLINKPPQDKVPTLKELQELQKEINKPKTSKNFVIHNIKKVSKMKVKDPEPRVVIDRIGTSKPLKGGLEPMFTKLPEFGTKPKYLVRFNKIHQKVNQMKKDTFGTEKPKCRYITKEERDKLLDGLKQNWEELQKQYQGLPILTDTIPKRNRKLKIESDLKQIEKDIVLVERHPYIYVYDDNELS</sequence>
<keyword evidence="3" id="KW-0963">Cytoplasm</keyword>
<evidence type="ECO:0000313" key="8">
    <source>
        <dbReference type="EMBL" id="KAJ8929900.1"/>
    </source>
</evidence>
<proteinExistence type="predicted"/>
<evidence type="ECO:0000259" key="7">
    <source>
        <dbReference type="PROSITE" id="PS51665"/>
    </source>
</evidence>
<dbReference type="AlphaFoldDB" id="A0AAV8WUZ8"/>
<dbReference type="Pfam" id="PF13864">
    <property type="entry name" value="Enkurin"/>
    <property type="match status" value="1"/>
</dbReference>
<reference evidence="8" key="1">
    <citation type="journal article" date="2023" name="Insect Mol. Biol.">
        <title>Genome sequencing provides insights into the evolution of gene families encoding plant cell wall-degrading enzymes in longhorned beetles.</title>
        <authorList>
            <person name="Shin N.R."/>
            <person name="Okamura Y."/>
            <person name="Kirsch R."/>
            <person name="Pauchet Y."/>
        </authorList>
    </citation>
    <scope>NUCLEOTIDE SEQUENCE</scope>
    <source>
        <strain evidence="8">RBIC_L_NR</strain>
    </source>
</reference>
<dbReference type="GO" id="GO:0005879">
    <property type="term" value="C:axonemal microtubule"/>
    <property type="evidence" value="ECO:0007669"/>
    <property type="project" value="TreeGrafter"/>
</dbReference>
<dbReference type="InterPro" id="IPR052102">
    <property type="entry name" value="Enkurin_domain-protein"/>
</dbReference>
<dbReference type="PANTHER" id="PTHR21490">
    <property type="entry name" value="ENKURIN-RELATED"/>
    <property type="match status" value="1"/>
</dbReference>
<comment type="caution">
    <text evidence="8">The sequence shown here is derived from an EMBL/GenBank/DDBJ whole genome shotgun (WGS) entry which is preliminary data.</text>
</comment>